<dbReference type="PROSITE" id="PS50089">
    <property type="entry name" value="ZF_RING_2"/>
    <property type="match status" value="1"/>
</dbReference>
<dbReference type="EMBL" id="AHHH01000135">
    <property type="protein sequence ID" value="ESU41284.1"/>
    <property type="molecule type" value="Genomic_DNA"/>
</dbReference>
<dbReference type="Pfam" id="PF12796">
    <property type="entry name" value="Ank_2"/>
    <property type="match status" value="2"/>
</dbReference>
<dbReference type="Pfam" id="PF13920">
    <property type="entry name" value="zf-C3HC4_3"/>
    <property type="match status" value="1"/>
</dbReference>
<feature type="signal peptide" evidence="2">
    <location>
        <begin position="1"/>
        <end position="21"/>
    </location>
</feature>
<reference evidence="5" key="1">
    <citation type="submission" date="2012-02" db="EMBL/GenBank/DDBJ databases">
        <title>Genome sequencing of Giardia lamblia Genotypes A2 and B isolates (DH and GS) and comparative analysis with the genomes of Genotypes A1 and E (WB and Pig).</title>
        <authorList>
            <person name="Adam R."/>
            <person name="Dahlstrom E."/>
            <person name="Martens C."/>
            <person name="Bruno D."/>
            <person name="Barbian K."/>
            <person name="Porcella S.F."/>
            <person name="Nash T."/>
        </authorList>
    </citation>
    <scope>NUCLEOTIDE SEQUENCE</scope>
    <source>
        <strain evidence="5">GS</strain>
    </source>
</reference>
<keyword evidence="2" id="KW-0732">Signal</keyword>
<organism evidence="4 5">
    <name type="scientific">Giardia intestinalis</name>
    <name type="common">Giardia lamblia</name>
    <dbReference type="NCBI Taxonomy" id="5741"/>
    <lineage>
        <taxon>Eukaryota</taxon>
        <taxon>Metamonada</taxon>
        <taxon>Diplomonadida</taxon>
        <taxon>Hexamitidae</taxon>
        <taxon>Giardiinae</taxon>
        <taxon>Giardia</taxon>
    </lineage>
</organism>
<dbReference type="VEuPathDB" id="GiardiaDB:DHA2_153935"/>
<dbReference type="SMART" id="SM00248">
    <property type="entry name" value="ANK"/>
    <property type="match status" value="5"/>
</dbReference>
<dbReference type="Gene3D" id="1.25.40.20">
    <property type="entry name" value="Ankyrin repeat-containing domain"/>
    <property type="match status" value="2"/>
</dbReference>
<comment type="caution">
    <text evidence="4">The sequence shown here is derived from an EMBL/GenBank/DDBJ whole genome shotgun (WGS) entry which is preliminary data.</text>
</comment>
<keyword evidence="1" id="KW-0479">Metal-binding</keyword>
<sequence>VYLKVLLLILAPSYVVVLVEAERLSCHLSLFKSMPSAEQVPKQNIRWFTAVASGDYEYLRHNIRELGGIRNDSGGTALMKAADKNDMKAIELLLPSEATLQDHQGMTALMFAARSGALEALTLLVGKEGGMMDASGYTALMHAVTHGRVSTARALIPYEAGLVRPHGWTALMDAASRNASDIVSLLLEHEGGRSNEFGVTALMLAAMSGADRCIELLMPREVRMQDNLGCSALVYAIKVEHVPSILRLLPEEHAVCDSEGKYPTDYANCDSDIVFLIREYDWRRIKPSRAVFLRFVSAIYTLLSQQEKADLTEIEVVHSLLSFLVDDASLGWTTSDIANRIDEVVAHLHLSAGVLCSICKHERFEYVALPCRHAIVCGACRAAGFACPTCSAQPISYLMLAWPGE</sequence>
<keyword evidence="1" id="KW-0863">Zinc-finger</keyword>
<accession>V6TRS2</accession>
<evidence type="ECO:0000313" key="4">
    <source>
        <dbReference type="EMBL" id="ESU41284.1"/>
    </source>
</evidence>
<proteinExistence type="predicted"/>
<dbReference type="PANTHER" id="PTHR24184:SF11">
    <property type="entry name" value="ANKYRIN REPEAT AND SOCS BOX CONTAINING 3"/>
    <property type="match status" value="1"/>
</dbReference>
<dbReference type="VEuPathDB" id="GiardiaDB:GL50803_008438"/>
<feature type="non-terminal residue" evidence="4">
    <location>
        <position position="1"/>
    </location>
</feature>
<dbReference type="InterPro" id="IPR002110">
    <property type="entry name" value="Ankyrin_rpt"/>
</dbReference>
<protein>
    <submittedName>
        <fullName evidence="4">Ankyrin repeat protein</fullName>
    </submittedName>
</protein>
<dbReference type="VEuPathDB" id="GiardiaDB:GL50581_2050"/>
<evidence type="ECO:0000313" key="5">
    <source>
        <dbReference type="Proteomes" id="UP000018040"/>
    </source>
</evidence>
<dbReference type="VEuPathDB" id="GiardiaDB:QR46_4090"/>
<dbReference type="InterPro" id="IPR013083">
    <property type="entry name" value="Znf_RING/FYVE/PHD"/>
</dbReference>
<reference evidence="4 5" key="2">
    <citation type="journal article" date="2013" name="Genome Biol. Evol.">
        <title>Genome sequencing of Giardia lamblia genotypes A2 and B isolates (DH and GS) and comparative analysis with the genomes of genotypes A1 and E (WB and Pig).</title>
        <authorList>
            <person name="Adam R.D."/>
            <person name="Dahlstrom E.W."/>
            <person name="Martens C.A."/>
            <person name="Bruno D.P."/>
            <person name="Barbian K.D."/>
            <person name="Ricklefs S.M."/>
            <person name="Hernandez M.M."/>
            <person name="Narla N.P."/>
            <person name="Patel R.B."/>
            <person name="Porcella S.F."/>
            <person name="Nash T.E."/>
        </authorList>
    </citation>
    <scope>NUCLEOTIDE SEQUENCE [LARGE SCALE GENOMIC DNA]</scope>
    <source>
        <strain evidence="4 5">GS</strain>
    </source>
</reference>
<evidence type="ECO:0000256" key="2">
    <source>
        <dbReference type="SAM" id="SignalP"/>
    </source>
</evidence>
<gene>
    <name evidence="4" type="ORF">GSB_152269</name>
</gene>
<feature type="chain" id="PRO_5004751759" evidence="2">
    <location>
        <begin position="22"/>
        <end position="405"/>
    </location>
</feature>
<dbReference type="GO" id="GO:0008270">
    <property type="term" value="F:zinc ion binding"/>
    <property type="evidence" value="ECO:0007669"/>
    <property type="project" value="UniProtKB-KW"/>
</dbReference>
<evidence type="ECO:0000256" key="1">
    <source>
        <dbReference type="PROSITE-ProRule" id="PRU00175"/>
    </source>
</evidence>
<dbReference type="PANTHER" id="PTHR24184">
    <property type="entry name" value="SI:CH211-189E2.2"/>
    <property type="match status" value="1"/>
</dbReference>
<dbReference type="Proteomes" id="UP000018040">
    <property type="component" value="Unassembled WGS sequence"/>
</dbReference>
<dbReference type="AlphaFoldDB" id="V6TRS2"/>
<keyword evidence="1" id="KW-0862">Zinc</keyword>
<evidence type="ECO:0000259" key="3">
    <source>
        <dbReference type="PROSITE" id="PS50089"/>
    </source>
</evidence>
<feature type="domain" description="RING-type" evidence="3">
    <location>
        <begin position="356"/>
        <end position="391"/>
    </location>
</feature>
<dbReference type="Gene3D" id="3.30.40.10">
    <property type="entry name" value="Zinc/RING finger domain, C3HC4 (zinc finger)"/>
    <property type="match status" value="1"/>
</dbReference>
<dbReference type="SUPFAM" id="SSF48403">
    <property type="entry name" value="Ankyrin repeat"/>
    <property type="match status" value="1"/>
</dbReference>
<dbReference type="InterPro" id="IPR001841">
    <property type="entry name" value="Znf_RING"/>
</dbReference>
<dbReference type="SUPFAM" id="SSF57850">
    <property type="entry name" value="RING/U-box"/>
    <property type="match status" value="1"/>
</dbReference>
<dbReference type="InterPro" id="IPR036770">
    <property type="entry name" value="Ankyrin_rpt-contain_sf"/>
</dbReference>
<name>V6TRS2_GIAIN</name>
<dbReference type="OrthoDB" id="194358at2759"/>